<dbReference type="PANTHER" id="PTHR42928:SF5">
    <property type="entry name" value="BLR1237 PROTEIN"/>
    <property type="match status" value="1"/>
</dbReference>
<comment type="caution">
    <text evidence="3">The sequence shown here is derived from an EMBL/GenBank/DDBJ whole genome shotgun (WGS) entry which is preliminary data.</text>
</comment>
<dbReference type="SUPFAM" id="SSF53850">
    <property type="entry name" value="Periplasmic binding protein-like II"/>
    <property type="match status" value="1"/>
</dbReference>
<dbReference type="RefSeq" id="WP_128486949.1">
    <property type="nucleotide sequence ID" value="NZ_JBHLXB010000008.1"/>
</dbReference>
<dbReference type="Pfam" id="PF03401">
    <property type="entry name" value="TctC"/>
    <property type="match status" value="1"/>
</dbReference>
<feature type="signal peptide" evidence="2">
    <location>
        <begin position="1"/>
        <end position="28"/>
    </location>
</feature>
<dbReference type="OrthoDB" id="8970543at2"/>
<evidence type="ECO:0000256" key="1">
    <source>
        <dbReference type="ARBA" id="ARBA00006987"/>
    </source>
</evidence>
<keyword evidence="4" id="KW-1185">Reference proteome</keyword>
<evidence type="ECO:0000313" key="4">
    <source>
        <dbReference type="Proteomes" id="UP000287168"/>
    </source>
</evidence>
<feature type="chain" id="PRO_5019357314" evidence="2">
    <location>
        <begin position="29"/>
        <end position="324"/>
    </location>
</feature>
<dbReference type="InterPro" id="IPR042100">
    <property type="entry name" value="Bug_dom1"/>
</dbReference>
<dbReference type="AlphaFoldDB" id="A0A444MF40"/>
<proteinExistence type="inferred from homology"/>
<dbReference type="InterPro" id="IPR005064">
    <property type="entry name" value="BUG"/>
</dbReference>
<dbReference type="Gene3D" id="3.40.190.150">
    <property type="entry name" value="Bordetella uptake gene, domain 1"/>
    <property type="match status" value="1"/>
</dbReference>
<evidence type="ECO:0000256" key="2">
    <source>
        <dbReference type="SAM" id="SignalP"/>
    </source>
</evidence>
<dbReference type="PANTHER" id="PTHR42928">
    <property type="entry name" value="TRICARBOXYLATE-BINDING PROTEIN"/>
    <property type="match status" value="1"/>
</dbReference>
<name>A0A444MF40_9RHOB</name>
<accession>A0A444MF40</accession>
<dbReference type="PIRSF" id="PIRSF017082">
    <property type="entry name" value="YflP"/>
    <property type="match status" value="1"/>
</dbReference>
<protein>
    <submittedName>
        <fullName evidence="3">Tripartite tricarboxylate transporter substrate binding protein</fullName>
    </submittedName>
</protein>
<dbReference type="CDD" id="cd07012">
    <property type="entry name" value="PBP2_Bug_TTT"/>
    <property type="match status" value="1"/>
</dbReference>
<reference evidence="3 4" key="1">
    <citation type="journal article" date="2015" name="Int. J. Syst. Evol. Microbiol.">
        <title>Gemmobacter intermedius sp. nov., isolated from a white stork (Ciconia ciconia).</title>
        <authorList>
            <person name="Kampfer P."/>
            <person name="Jerzak L."/>
            <person name="Wilharm G."/>
            <person name="Golke J."/>
            <person name="Busse H.J."/>
            <person name="Glaeser S.P."/>
        </authorList>
    </citation>
    <scope>NUCLEOTIDE SEQUENCE [LARGE SCALE GENOMIC DNA]</scope>
    <source>
        <strain evidence="3 4">119/4</strain>
    </source>
</reference>
<keyword evidence="2" id="KW-0732">Signal</keyword>
<sequence>MSLTLTRRAFTAAVTAAVALGAPLAALASEGPVTIVVPYAAGGTNDAFARMLADGMSKELGRNVFVENKPGANGIIGATFVAKAKADGTTLLLGGTGPVSLNTMLRAKLPYKLEDFASVAMMFEGPLTITVPSALGVNSVEELAEWSKTNGKPIRYGTLGPGSVTDLYGAIFGRAFGIDVRAVAYKNNPSSLVDLIGGQAEMSNATPIALTEYVKNGDLKMLALTTAERDPAFPEIPTVTELGYPQLQATYWTALHAPAGTPQDIIDSLSAAAVKTVQSEAYRDLLSNNGQYEKAGGPEVLDAQLARDKEVWGKVIEDQGLKLN</sequence>
<organism evidence="3 4">
    <name type="scientific">Falsigemmobacter intermedius</name>
    <dbReference type="NCBI Taxonomy" id="1553448"/>
    <lineage>
        <taxon>Bacteria</taxon>
        <taxon>Pseudomonadati</taxon>
        <taxon>Pseudomonadota</taxon>
        <taxon>Alphaproteobacteria</taxon>
        <taxon>Rhodobacterales</taxon>
        <taxon>Paracoccaceae</taxon>
        <taxon>Falsigemmobacter</taxon>
    </lineage>
</organism>
<dbReference type="Gene3D" id="3.40.190.10">
    <property type="entry name" value="Periplasmic binding protein-like II"/>
    <property type="match status" value="1"/>
</dbReference>
<evidence type="ECO:0000313" key="3">
    <source>
        <dbReference type="EMBL" id="RWY43614.1"/>
    </source>
</evidence>
<dbReference type="Proteomes" id="UP000287168">
    <property type="component" value="Unassembled WGS sequence"/>
</dbReference>
<dbReference type="EMBL" id="SBLC01000004">
    <property type="protein sequence ID" value="RWY43614.1"/>
    <property type="molecule type" value="Genomic_DNA"/>
</dbReference>
<comment type="similarity">
    <text evidence="1">Belongs to the UPF0065 (bug) family.</text>
</comment>
<gene>
    <name evidence="3" type="ORF">EP867_04220</name>
</gene>